<name>A0A1T5GQU5_9SPHI</name>
<organism evidence="1 2">
    <name type="scientific">Sphingobacterium nematocida</name>
    <dbReference type="NCBI Taxonomy" id="1513896"/>
    <lineage>
        <taxon>Bacteria</taxon>
        <taxon>Pseudomonadati</taxon>
        <taxon>Bacteroidota</taxon>
        <taxon>Sphingobacteriia</taxon>
        <taxon>Sphingobacteriales</taxon>
        <taxon>Sphingobacteriaceae</taxon>
        <taxon>Sphingobacterium</taxon>
    </lineage>
</organism>
<dbReference type="RefSeq" id="WP_079645901.1">
    <property type="nucleotide sequence ID" value="NZ_FUZF01000030.1"/>
</dbReference>
<reference evidence="2" key="1">
    <citation type="submission" date="2017-02" db="EMBL/GenBank/DDBJ databases">
        <authorList>
            <person name="Varghese N."/>
            <person name="Submissions S."/>
        </authorList>
    </citation>
    <scope>NUCLEOTIDE SEQUENCE [LARGE SCALE GENOMIC DNA]</scope>
    <source>
        <strain evidence="2">DSM 24091</strain>
    </source>
</reference>
<accession>A0A1T5GQU5</accession>
<dbReference type="AlphaFoldDB" id="A0A1T5GQU5"/>
<dbReference type="Proteomes" id="UP000190150">
    <property type="component" value="Unassembled WGS sequence"/>
</dbReference>
<dbReference type="OrthoDB" id="706477at2"/>
<gene>
    <name evidence="1" type="ORF">SAMN05660841_04280</name>
</gene>
<protein>
    <submittedName>
        <fullName evidence="1">Uncharacterized protein</fullName>
    </submittedName>
</protein>
<dbReference type="STRING" id="1513896.SAMN05660841_04280"/>
<evidence type="ECO:0000313" key="1">
    <source>
        <dbReference type="EMBL" id="SKC10728.1"/>
    </source>
</evidence>
<keyword evidence="2" id="KW-1185">Reference proteome</keyword>
<proteinExistence type="predicted"/>
<dbReference type="EMBL" id="FUZF01000030">
    <property type="protein sequence ID" value="SKC10728.1"/>
    <property type="molecule type" value="Genomic_DNA"/>
</dbReference>
<evidence type="ECO:0000313" key="2">
    <source>
        <dbReference type="Proteomes" id="UP000190150"/>
    </source>
</evidence>
<sequence length="196" mass="22391">MLQRIGSIAFGLHLGLVFLHNIGNMQLPSTGVKSAMDPILHSVQRLHNQPFLCHYAQLAGIHGCYGFYSPQVGSIYSSRFEVRDLRADTVLTLLYPGIHSTASKIRYCTLLEALEGWRHAGDQSKTPLLARATAHSLYKYVQRQYPNNKIHLLIYSIRIPSLREIRSKKQTNKLIVPIYEQPNQQKRTLCHSEHFL</sequence>